<keyword evidence="1 4" id="KW-0521">NADP</keyword>
<dbReference type="InterPro" id="IPR000343">
    <property type="entry name" value="4pyrrol_synth_GluRdtase"/>
</dbReference>
<dbReference type="PANTHER" id="PTHR43013:SF1">
    <property type="entry name" value="GLUTAMYL-TRNA REDUCTASE"/>
    <property type="match status" value="1"/>
</dbReference>
<keyword evidence="13" id="KW-1185">Reference proteome</keyword>
<comment type="subunit">
    <text evidence="4">Homodimer.</text>
</comment>
<dbReference type="Pfam" id="PF05201">
    <property type="entry name" value="GlutR_N"/>
    <property type="match status" value="1"/>
</dbReference>
<dbReference type="PANTHER" id="PTHR43013">
    <property type="entry name" value="GLUTAMYL-TRNA REDUCTASE"/>
    <property type="match status" value="1"/>
</dbReference>
<organism evidence="12 13">
    <name type="scientific">Leucobacter viscericola</name>
    <dbReference type="NCBI Taxonomy" id="2714935"/>
    <lineage>
        <taxon>Bacteria</taxon>
        <taxon>Bacillati</taxon>
        <taxon>Actinomycetota</taxon>
        <taxon>Actinomycetes</taxon>
        <taxon>Micrococcales</taxon>
        <taxon>Microbacteriaceae</taxon>
        <taxon>Leucobacter</taxon>
    </lineage>
</organism>
<keyword evidence="3 4" id="KW-0627">Porphyrin biosynthesis</keyword>
<feature type="active site" description="Nucleophile" evidence="4 5">
    <location>
        <position position="66"/>
    </location>
</feature>
<feature type="binding site" evidence="4 6">
    <location>
        <begin position="129"/>
        <end position="131"/>
    </location>
    <ligand>
        <name>substrate</name>
    </ligand>
</feature>
<feature type="binding site" evidence="4 6">
    <location>
        <position position="135"/>
    </location>
    <ligand>
        <name>substrate</name>
    </ligand>
</feature>
<feature type="site" description="Important for activity" evidence="4 8">
    <location>
        <position position="114"/>
    </location>
</feature>
<evidence type="ECO:0000256" key="1">
    <source>
        <dbReference type="ARBA" id="ARBA00022857"/>
    </source>
</evidence>
<gene>
    <name evidence="4" type="primary">hemA</name>
    <name evidence="12" type="ORF">G7068_09520</name>
</gene>
<comment type="domain">
    <text evidence="4">Possesses an unusual extended V-shaped dimeric structure with each monomer consisting of three distinct domains arranged along a curved 'spinal' alpha-helix. The N-terminal catalytic domain specifically recognizes the glutamate moiety of the substrate. The second domain is the NADPH-binding domain, and the third C-terminal domain is responsible for dimerization.</text>
</comment>
<evidence type="ECO:0000256" key="8">
    <source>
        <dbReference type="PIRSR" id="PIRSR000445-4"/>
    </source>
</evidence>
<evidence type="ECO:0000259" key="10">
    <source>
        <dbReference type="Pfam" id="PF01488"/>
    </source>
</evidence>
<dbReference type="PIRSF" id="PIRSF000445">
    <property type="entry name" value="4pyrrol_synth_GluRdtase"/>
    <property type="match status" value="1"/>
</dbReference>
<dbReference type="KEGG" id="lvi:G7068_09520"/>
<comment type="miscellaneous">
    <text evidence="4">During catalysis, the active site Cys acts as a nucleophile attacking the alpha-carbonyl group of tRNA-bound glutamate with the formation of a thioester intermediate between enzyme and glutamate, and the concomitant release of tRNA(Glu). The thioester intermediate is finally reduced by direct hydride transfer from NADPH, to form the product GSA.</text>
</comment>
<evidence type="ECO:0000256" key="3">
    <source>
        <dbReference type="ARBA" id="ARBA00023244"/>
    </source>
</evidence>
<feature type="binding site" evidence="4 6">
    <location>
        <begin position="65"/>
        <end position="68"/>
    </location>
    <ligand>
        <name>substrate</name>
    </ligand>
</feature>
<evidence type="ECO:0000256" key="4">
    <source>
        <dbReference type="HAMAP-Rule" id="MF_00087"/>
    </source>
</evidence>
<comment type="function">
    <text evidence="4">Catalyzes the NADPH-dependent reduction of glutamyl-tRNA(Glu) to glutamate 1-semialdehyde (GSA).</text>
</comment>
<comment type="pathway">
    <text evidence="4">Porphyrin-containing compound metabolism; protoporphyrin-IX biosynthesis; 5-aminolevulinate from L-glutamyl-tRNA(Glu): step 1/2.</text>
</comment>
<feature type="binding site" evidence="4 7">
    <location>
        <begin position="204"/>
        <end position="209"/>
    </location>
    <ligand>
        <name>NADP(+)</name>
        <dbReference type="ChEBI" id="CHEBI:58349"/>
    </ligand>
</feature>
<evidence type="ECO:0000256" key="5">
    <source>
        <dbReference type="PIRSR" id="PIRSR000445-1"/>
    </source>
</evidence>
<dbReference type="InterPro" id="IPR006151">
    <property type="entry name" value="Shikm_DH/Glu-tRNA_Rdtase"/>
</dbReference>
<evidence type="ECO:0000256" key="6">
    <source>
        <dbReference type="PIRSR" id="PIRSR000445-2"/>
    </source>
</evidence>
<comment type="catalytic activity">
    <reaction evidence="4">
        <text>(S)-4-amino-5-oxopentanoate + tRNA(Glu) + NADP(+) = L-glutamyl-tRNA(Glu) + NADPH + H(+)</text>
        <dbReference type="Rhea" id="RHEA:12344"/>
        <dbReference type="Rhea" id="RHEA-COMP:9663"/>
        <dbReference type="Rhea" id="RHEA-COMP:9680"/>
        <dbReference type="ChEBI" id="CHEBI:15378"/>
        <dbReference type="ChEBI" id="CHEBI:57501"/>
        <dbReference type="ChEBI" id="CHEBI:57783"/>
        <dbReference type="ChEBI" id="CHEBI:58349"/>
        <dbReference type="ChEBI" id="CHEBI:78442"/>
        <dbReference type="ChEBI" id="CHEBI:78520"/>
        <dbReference type="EC" id="1.2.1.70"/>
    </reaction>
</comment>
<dbReference type="InterPro" id="IPR015895">
    <property type="entry name" value="4pyrrol_synth_GluRdtase_N"/>
</dbReference>
<dbReference type="InterPro" id="IPR036343">
    <property type="entry name" value="GluRdtase_N_sf"/>
</dbReference>
<dbReference type="AlphaFoldDB" id="A0A6G7XGB2"/>
<evidence type="ECO:0000256" key="7">
    <source>
        <dbReference type="PIRSR" id="PIRSR000445-3"/>
    </source>
</evidence>
<sequence>MGRFLDPPHPLRFDESWPRDVLVCLSLEHRNVDLDFLGTIERHTAPVVEALTDPTLTDGSVVLATCNRFEAYLDVDSPDAVNRSISRISGVTGIEERRLRDRLVLRSDLDAVEHLFSVAGGLESVVVGEGEIAGQVRRALEQARDQGSTSSELERLFQFAARTSRQIKHRTGVQTAGRSLVRLALAMAQSRIGDWATTRVVLVGTGMYAGASLAALRARGATRVSVYSPSGRAEGFAASHGISAIAAHELEEALAEADLIVTTSLAQEPILQAELLSRTQRPARRPFCETVAGLVPGPNSAGPSSTGPKRGRTTTAKPGRTVLLSAARPRLIIDLGVPRNVEQAAELVSGIELLDLDLIAKHAPLAELSAESEARGIVRDAVEEFSAMRAENDAMPALVALRSHVYELLDDELQRLAPGGGGSAEAPGDPDGTTAAASNEHVGEAAKERAAIEAALRHFAGRLLHRPSVRIREAGRAGNAPAAHAAVDLLFDVRG</sequence>
<dbReference type="GO" id="GO:0008883">
    <property type="term" value="F:glutamyl-tRNA reductase activity"/>
    <property type="evidence" value="ECO:0007669"/>
    <property type="project" value="UniProtKB-UniRule"/>
</dbReference>
<feature type="region of interest" description="Disordered" evidence="9">
    <location>
        <begin position="292"/>
        <end position="317"/>
    </location>
</feature>
<dbReference type="Pfam" id="PF01488">
    <property type="entry name" value="Shikimate_DH"/>
    <property type="match status" value="1"/>
</dbReference>
<dbReference type="Gene3D" id="3.40.50.720">
    <property type="entry name" value="NAD(P)-binding Rossmann-like Domain"/>
    <property type="match status" value="1"/>
</dbReference>
<name>A0A6G7XGB2_9MICO</name>
<dbReference type="Gene3D" id="3.30.460.30">
    <property type="entry name" value="Glutamyl-tRNA reductase, N-terminal domain"/>
    <property type="match status" value="1"/>
</dbReference>
<dbReference type="Proteomes" id="UP000502677">
    <property type="component" value="Chromosome"/>
</dbReference>
<evidence type="ECO:0000256" key="2">
    <source>
        <dbReference type="ARBA" id="ARBA00023002"/>
    </source>
</evidence>
<feature type="binding site" evidence="4 6">
    <location>
        <position position="124"/>
    </location>
    <ligand>
        <name>substrate</name>
    </ligand>
</feature>
<dbReference type="EMBL" id="CP049863">
    <property type="protein sequence ID" value="QIK63411.1"/>
    <property type="molecule type" value="Genomic_DNA"/>
</dbReference>
<dbReference type="PROSITE" id="PS00747">
    <property type="entry name" value="GLUTR"/>
    <property type="match status" value="1"/>
</dbReference>
<dbReference type="UniPathway" id="UPA00251">
    <property type="reaction ID" value="UER00316"/>
</dbReference>
<dbReference type="InterPro" id="IPR036291">
    <property type="entry name" value="NAD(P)-bd_dom_sf"/>
</dbReference>
<dbReference type="InterPro" id="IPR018214">
    <property type="entry name" value="GluRdtase_CS"/>
</dbReference>
<dbReference type="EC" id="1.2.1.70" evidence="4"/>
<evidence type="ECO:0000313" key="12">
    <source>
        <dbReference type="EMBL" id="QIK63411.1"/>
    </source>
</evidence>
<dbReference type="GO" id="GO:0050661">
    <property type="term" value="F:NADP binding"/>
    <property type="evidence" value="ECO:0007669"/>
    <property type="project" value="InterPro"/>
</dbReference>
<dbReference type="HAMAP" id="MF_00087">
    <property type="entry name" value="Glu_tRNA_reductase"/>
    <property type="match status" value="1"/>
</dbReference>
<protein>
    <recommendedName>
        <fullName evidence="4">Glutamyl-tRNA reductase</fullName>
        <shortName evidence="4">GluTR</shortName>
        <ecNumber evidence="4">1.2.1.70</ecNumber>
    </recommendedName>
</protein>
<feature type="domain" description="Glutamyl-tRNA reductase N-terminal" evidence="11">
    <location>
        <begin position="26"/>
        <end position="171"/>
    </location>
</feature>
<comment type="similarity">
    <text evidence="4">Belongs to the glutamyl-tRNA reductase family.</text>
</comment>
<accession>A0A6G7XGB2</accession>
<reference evidence="12 13" key="1">
    <citation type="submission" date="2020-03" db="EMBL/GenBank/DDBJ databases">
        <title>Leucobacter sp. nov., isolated from beetles.</title>
        <authorList>
            <person name="Hyun D.-W."/>
            <person name="Bae J.-W."/>
        </authorList>
    </citation>
    <scope>NUCLEOTIDE SEQUENCE [LARGE SCALE GENOMIC DNA]</scope>
    <source>
        <strain evidence="12 13">HDW9C</strain>
    </source>
</reference>
<feature type="domain" description="Quinate/shikimate 5-dehydrogenase/glutamyl-tRNA reductase" evidence="10">
    <location>
        <begin position="187"/>
        <end position="283"/>
    </location>
</feature>
<dbReference type="NCBIfam" id="NF000750">
    <property type="entry name" value="PRK00045.3-4"/>
    <property type="match status" value="1"/>
</dbReference>
<evidence type="ECO:0000259" key="11">
    <source>
        <dbReference type="Pfam" id="PF05201"/>
    </source>
</evidence>
<dbReference type="SUPFAM" id="SSF51735">
    <property type="entry name" value="NAD(P)-binding Rossmann-fold domains"/>
    <property type="match status" value="1"/>
</dbReference>
<dbReference type="GO" id="GO:0019353">
    <property type="term" value="P:protoporphyrinogen IX biosynthetic process from glutamate"/>
    <property type="evidence" value="ECO:0007669"/>
    <property type="project" value="TreeGrafter"/>
</dbReference>
<keyword evidence="2 4" id="KW-0560">Oxidoreductase</keyword>
<evidence type="ECO:0000313" key="13">
    <source>
        <dbReference type="Proteomes" id="UP000502677"/>
    </source>
</evidence>
<feature type="region of interest" description="Disordered" evidence="9">
    <location>
        <begin position="416"/>
        <end position="444"/>
    </location>
</feature>
<dbReference type="SUPFAM" id="SSF69742">
    <property type="entry name" value="Glutamyl tRNA-reductase catalytic, N-terminal domain"/>
    <property type="match status" value="1"/>
</dbReference>
<evidence type="ECO:0000256" key="9">
    <source>
        <dbReference type="SAM" id="MobiDB-lite"/>
    </source>
</evidence>
<proteinExistence type="inferred from homology"/>